<sequence length="657" mass="73066">MDKTPAVLATTPTSPVIPTPPPLNPSDTTDTGTEAHTDADDIEPWTAAFHLFQEKSPDLAASYEECLVSLQGMTADDVKLAVPRSVEAVVQTQLKRREGKQWKLPLPSGKTINVRKQTEKLVKFLLYFDPIVKNAVSAQPYAALAWSSVSMLLSLLTNTSAQNEAMLDGFNSINDILVYWNAGEEILRNGNTGAHFLKSLSNLYASIIEYQASVICHISKGQGSRALQSVVGAVNWVTKAQKIAKLNTACKDLVDISCRADIQRANDSTLHGMRDIVVALEQSELQTRDREREEKETELLRNLQCTYDSYKDFNRQRVQGTCEWFFNDSRFHALRDASTSSLLWVSAGPGCGKSVLSRAIVDELRASTGGGGSTVCHFFFKDGDEDRTLAANALSAILHSLFTEDASQRLIQHALPSHKSHGKRLAQDFLELWKILISCAQSDDAGEIICVLDALDEYLKAEVHHHKPPYDDLEKQFARFATVNCIKFHGDDKSAEISREIDLVIDELVDEVAGSFSRDDQERLKSHLKSMNNRTYLWLHLTFDIIRQSPSEFGRPCDIDELLSILPSEVADAYENILNRSKNKNRTETILSIVLAAERPLTLREANVAVAMAFALQNNKSPPPSTSAELDRQLWPDDTFKSVVTNLCGLFISVQIV</sequence>
<feature type="domain" description="NWD NACHT-NTPase N-terminal" evidence="3">
    <location>
        <begin position="45"/>
        <end position="246"/>
    </location>
</feature>
<gene>
    <name evidence="5" type="ORF">HMPREF1624_03894</name>
</gene>
<reference evidence="6" key="1">
    <citation type="journal article" date="2014" name="Genome Announc.">
        <title>Genome sequence of the pathogenic fungus Sporothrix schenckii (ATCC 58251).</title>
        <authorList>
            <person name="Cuomo C.A."/>
            <person name="Rodriguez-Del Valle N."/>
            <person name="Perez-Sanchez L."/>
            <person name="Abouelleil A."/>
            <person name="Goldberg J."/>
            <person name="Young S."/>
            <person name="Zeng Q."/>
            <person name="Birren B.W."/>
        </authorList>
    </citation>
    <scope>NUCLEOTIDE SEQUENCE [LARGE SCALE GENOMIC DNA]</scope>
    <source>
        <strain evidence="6">ATCC 58251 / de Perez 2211183</strain>
    </source>
</reference>
<evidence type="ECO:0000259" key="4">
    <source>
        <dbReference type="Pfam" id="PF24883"/>
    </source>
</evidence>
<dbReference type="EMBL" id="KI440844">
    <property type="protein sequence ID" value="ERT00521.1"/>
    <property type="molecule type" value="Genomic_DNA"/>
</dbReference>
<feature type="domain" description="Nephrocystin 3-like N-terminal" evidence="4">
    <location>
        <begin position="320"/>
        <end position="459"/>
    </location>
</feature>
<dbReference type="InterPro" id="IPR031359">
    <property type="entry name" value="NACHT_N"/>
</dbReference>
<evidence type="ECO:0000313" key="6">
    <source>
        <dbReference type="Proteomes" id="UP000018087"/>
    </source>
</evidence>
<dbReference type="PANTHER" id="PTHR10039:SF17">
    <property type="entry name" value="FUNGAL STAND N-TERMINAL GOODBYE DOMAIN-CONTAINING PROTEIN-RELATED"/>
    <property type="match status" value="1"/>
</dbReference>
<proteinExistence type="predicted"/>
<organism evidence="5 6">
    <name type="scientific">Sporothrix schenckii (strain ATCC 58251 / de Perez 2211183)</name>
    <name type="common">Rose-picker's disease fungus</name>
    <dbReference type="NCBI Taxonomy" id="1391915"/>
    <lineage>
        <taxon>Eukaryota</taxon>
        <taxon>Fungi</taxon>
        <taxon>Dikarya</taxon>
        <taxon>Ascomycota</taxon>
        <taxon>Pezizomycotina</taxon>
        <taxon>Sordariomycetes</taxon>
        <taxon>Sordariomycetidae</taxon>
        <taxon>Ophiostomatales</taxon>
        <taxon>Ophiostomataceae</taxon>
        <taxon>Sporothrix</taxon>
    </lineage>
</organism>
<dbReference type="Pfam" id="PF17100">
    <property type="entry name" value="NACHT_N"/>
    <property type="match status" value="1"/>
</dbReference>
<dbReference type="AlphaFoldDB" id="U7Q1F2"/>
<name>U7Q1F2_SPOS1</name>
<dbReference type="PANTHER" id="PTHR10039">
    <property type="entry name" value="AMELOGENIN"/>
    <property type="match status" value="1"/>
</dbReference>
<dbReference type="OrthoDB" id="163438at2759"/>
<dbReference type="InterPro" id="IPR056884">
    <property type="entry name" value="NPHP3-like_N"/>
</dbReference>
<dbReference type="HOGENOM" id="CLU_000288_34_7_1"/>
<dbReference type="STRING" id="1391915.U7Q1F2"/>
<accession>U7Q1F2</accession>
<feature type="compositionally biased region" description="Pro residues" evidence="2">
    <location>
        <begin position="15"/>
        <end position="24"/>
    </location>
</feature>
<evidence type="ECO:0000259" key="3">
    <source>
        <dbReference type="Pfam" id="PF17100"/>
    </source>
</evidence>
<dbReference type="Gene3D" id="3.40.50.300">
    <property type="entry name" value="P-loop containing nucleotide triphosphate hydrolases"/>
    <property type="match status" value="1"/>
</dbReference>
<dbReference type="Pfam" id="PF24883">
    <property type="entry name" value="NPHP3_N"/>
    <property type="match status" value="1"/>
</dbReference>
<dbReference type="eggNOG" id="KOG4177">
    <property type="taxonomic scope" value="Eukaryota"/>
</dbReference>
<feature type="region of interest" description="Disordered" evidence="2">
    <location>
        <begin position="1"/>
        <end position="37"/>
    </location>
</feature>
<keyword evidence="6" id="KW-1185">Reference proteome</keyword>
<evidence type="ECO:0000256" key="1">
    <source>
        <dbReference type="ARBA" id="ARBA00022737"/>
    </source>
</evidence>
<dbReference type="Proteomes" id="UP000018087">
    <property type="component" value="Unassembled WGS sequence"/>
</dbReference>
<keyword evidence="1" id="KW-0677">Repeat</keyword>
<evidence type="ECO:0000313" key="5">
    <source>
        <dbReference type="EMBL" id="ERT00521.1"/>
    </source>
</evidence>
<evidence type="ECO:0000256" key="2">
    <source>
        <dbReference type="SAM" id="MobiDB-lite"/>
    </source>
</evidence>
<dbReference type="InterPro" id="IPR027417">
    <property type="entry name" value="P-loop_NTPase"/>
</dbReference>
<protein>
    <submittedName>
        <fullName evidence="5">Uncharacterized protein</fullName>
    </submittedName>
</protein>